<comment type="subcellular location">
    <subcellularLocation>
        <location evidence="1">Membrane</location>
        <topology evidence="1">Multi-pass membrane protein</topology>
    </subcellularLocation>
</comment>
<keyword evidence="3 5" id="KW-1133">Transmembrane helix</keyword>
<keyword evidence="8" id="KW-1185">Reference proteome</keyword>
<evidence type="ECO:0000313" key="8">
    <source>
        <dbReference type="Proteomes" id="UP001174909"/>
    </source>
</evidence>
<feature type="transmembrane region" description="Helical" evidence="5">
    <location>
        <begin position="687"/>
        <end position="710"/>
    </location>
</feature>
<feature type="transmembrane region" description="Helical" evidence="5">
    <location>
        <begin position="170"/>
        <end position="190"/>
    </location>
</feature>
<feature type="transmembrane region" description="Helical" evidence="5">
    <location>
        <begin position="599"/>
        <end position="616"/>
    </location>
</feature>
<feature type="transmembrane region" description="Helical" evidence="5">
    <location>
        <begin position="637"/>
        <end position="657"/>
    </location>
</feature>
<dbReference type="InterPro" id="IPR028798">
    <property type="entry name" value="TPC2"/>
</dbReference>
<feature type="transmembrane region" description="Helical" evidence="5">
    <location>
        <begin position="563"/>
        <end position="587"/>
    </location>
</feature>
<feature type="domain" description="Ion transport" evidence="6">
    <location>
        <begin position="495"/>
        <end position="747"/>
    </location>
</feature>
<feature type="non-terminal residue" evidence="7">
    <location>
        <position position="1"/>
    </location>
</feature>
<feature type="transmembrane region" description="Helical" evidence="5">
    <location>
        <begin position="239"/>
        <end position="260"/>
    </location>
</feature>
<dbReference type="GO" id="GO:0075509">
    <property type="term" value="P:endocytosis involved in viral entry into host cell"/>
    <property type="evidence" value="ECO:0007669"/>
    <property type="project" value="TreeGrafter"/>
</dbReference>
<dbReference type="Pfam" id="PF00520">
    <property type="entry name" value="Ion_trans"/>
    <property type="match status" value="2"/>
</dbReference>
<evidence type="ECO:0000256" key="4">
    <source>
        <dbReference type="ARBA" id="ARBA00023136"/>
    </source>
</evidence>
<dbReference type="InterPro" id="IPR005821">
    <property type="entry name" value="Ion_trans_dom"/>
</dbReference>
<dbReference type="Gene3D" id="1.10.287.70">
    <property type="match status" value="2"/>
</dbReference>
<name>A0AA35X6B8_GEOBA</name>
<evidence type="ECO:0000256" key="5">
    <source>
        <dbReference type="SAM" id="Phobius"/>
    </source>
</evidence>
<sequence length="762" mass="88975">MVEQRTKRGDVYKGGGGGEYEEKPLINNKMYPSSPPGVAVSNLPSISRVEKETAILQAAVFIEDGVNYRSIFHKLDPQSLRVYRIYHSRWIQWSLAVVIFVFLILAFFEYPTSLSISSDPTIRKHVPYFNNPPCGVTESIEFICLVLFAVDCGVKFYLLGWRRFIQRKWLVLYLVMIVLSFPDMFVSLGFCPTDVDNDTPSLGYTLRLRRFFRPLIFLLSSSIMKKLAKAIKLTLPQIFNVLVLLVLHLYVFTMIGLLMFPGTQSQSSPSDTINNSLLTNGSWFFAPNTTDAEDCFTTTCFLNQEGDTYFHTVWDGFVNLTVTLTTANHPDIMMPIYRRNRFAALYFIIFLIIGLFLLFNVLIAVIYNQFKGFFQKSLQGSFFRRRVAYRAAFTILLRKTRIPGRRNLDLVGRDLVRMLLQTAKIDQRVIPHMYQRLETMDTEGGDCIRWEQFCEVFDLASSRAGSRYWRGRRKETRPFYCRNRVLGWIQFIVRHRYFRWYTHLVTMLNLLLVSIELQRTDLRDRNSLLVIYNFIFILYYAIEQVFRVAFLGFREYFSTLGNIYDLIITMVLVLLQLLATALFSSPFQRHNIVGGYDSLIRLMNVFIVLRLLRFVPHIKRLWMLTNTMVALIKNLRGFAGIIIVVYYMFALLGMEIFSNAKIVNPDNVNECGSYDNLGYYANNFNDFASSLVVLWDIMIVNNWYVFLNKFARDSYLQEWSKLYFIAWWLVSVVVCVNLFISLVLETFLVQWQATLLTQEQQD</sequence>
<reference evidence="7" key="1">
    <citation type="submission" date="2023-03" db="EMBL/GenBank/DDBJ databases">
        <authorList>
            <person name="Steffen K."/>
            <person name="Cardenas P."/>
        </authorList>
    </citation>
    <scope>NUCLEOTIDE SEQUENCE</scope>
</reference>
<dbReference type="GO" id="GO:0022832">
    <property type="term" value="F:voltage-gated channel activity"/>
    <property type="evidence" value="ECO:0007669"/>
    <property type="project" value="InterPro"/>
</dbReference>
<dbReference type="Gene3D" id="1.20.120.350">
    <property type="entry name" value="Voltage-gated potassium channels. Chain C"/>
    <property type="match status" value="2"/>
</dbReference>
<evidence type="ECO:0000256" key="3">
    <source>
        <dbReference type="ARBA" id="ARBA00022989"/>
    </source>
</evidence>
<protein>
    <submittedName>
        <fullName evidence="7">Two pore calcium channel protein 2</fullName>
    </submittedName>
</protein>
<dbReference type="InterPro" id="IPR027359">
    <property type="entry name" value="Volt_channel_dom_sf"/>
</dbReference>
<dbReference type="SUPFAM" id="SSF81324">
    <property type="entry name" value="Voltage-gated potassium channels"/>
    <property type="match status" value="2"/>
</dbReference>
<feature type="domain" description="Ion transport" evidence="6">
    <location>
        <begin position="90"/>
        <end position="372"/>
    </location>
</feature>
<keyword evidence="2 5" id="KW-0812">Transmembrane</keyword>
<evidence type="ECO:0000259" key="6">
    <source>
        <dbReference type="Pfam" id="PF00520"/>
    </source>
</evidence>
<feature type="transmembrane region" description="Helical" evidence="5">
    <location>
        <begin position="139"/>
        <end position="158"/>
    </location>
</feature>
<feature type="transmembrane region" description="Helical" evidence="5">
    <location>
        <begin position="343"/>
        <end position="367"/>
    </location>
</feature>
<feature type="transmembrane region" description="Helical" evidence="5">
    <location>
        <begin position="90"/>
        <end position="108"/>
    </location>
</feature>
<dbReference type="EMBL" id="CASHTH010003599">
    <property type="protein sequence ID" value="CAI8047018.1"/>
    <property type="molecule type" value="Genomic_DNA"/>
</dbReference>
<proteinExistence type="predicted"/>
<organism evidence="7 8">
    <name type="scientific">Geodia barretti</name>
    <name type="common">Barrett's horny sponge</name>
    <dbReference type="NCBI Taxonomy" id="519541"/>
    <lineage>
        <taxon>Eukaryota</taxon>
        <taxon>Metazoa</taxon>
        <taxon>Porifera</taxon>
        <taxon>Demospongiae</taxon>
        <taxon>Heteroscleromorpha</taxon>
        <taxon>Tetractinellida</taxon>
        <taxon>Astrophorina</taxon>
        <taxon>Geodiidae</taxon>
        <taxon>Geodia</taxon>
    </lineage>
</organism>
<dbReference type="AlphaFoldDB" id="A0AA35X6B8"/>
<evidence type="ECO:0000313" key="7">
    <source>
        <dbReference type="EMBL" id="CAI8047018.1"/>
    </source>
</evidence>
<dbReference type="GO" id="GO:0019722">
    <property type="term" value="P:calcium-mediated signaling"/>
    <property type="evidence" value="ECO:0007669"/>
    <property type="project" value="TreeGrafter"/>
</dbReference>
<feature type="transmembrane region" description="Helical" evidence="5">
    <location>
        <begin position="529"/>
        <end position="551"/>
    </location>
</feature>
<evidence type="ECO:0000256" key="2">
    <source>
        <dbReference type="ARBA" id="ARBA00022692"/>
    </source>
</evidence>
<keyword evidence="4 5" id="KW-0472">Membrane</keyword>
<dbReference type="GO" id="GO:0005765">
    <property type="term" value="C:lysosomal membrane"/>
    <property type="evidence" value="ECO:0007669"/>
    <property type="project" value="InterPro"/>
</dbReference>
<feature type="transmembrane region" description="Helical" evidence="5">
    <location>
        <begin position="722"/>
        <end position="744"/>
    </location>
</feature>
<accession>A0AA35X6B8</accession>
<gene>
    <name evidence="7" type="ORF">GBAR_LOCUS25990</name>
</gene>
<evidence type="ECO:0000256" key="1">
    <source>
        <dbReference type="ARBA" id="ARBA00004141"/>
    </source>
</evidence>
<dbReference type="GO" id="GO:0097682">
    <property type="term" value="F:intracellularly phosphatidylinositol-3,5-bisphosphate-gated monatomic cation channel activity"/>
    <property type="evidence" value="ECO:0007669"/>
    <property type="project" value="TreeGrafter"/>
</dbReference>
<dbReference type="Proteomes" id="UP001174909">
    <property type="component" value="Unassembled WGS sequence"/>
</dbReference>
<comment type="caution">
    <text evidence="7">The sequence shown here is derived from an EMBL/GenBank/DDBJ whole genome shotgun (WGS) entry which is preliminary data.</text>
</comment>
<dbReference type="PANTHER" id="PTHR46768:SF1">
    <property type="entry name" value="TWO PORE CHANNEL PROTEIN 2"/>
    <property type="match status" value="1"/>
</dbReference>
<dbReference type="PANTHER" id="PTHR46768">
    <property type="entry name" value="TWO PORE CALCIUM CHANNEL PROTEIN 2"/>
    <property type="match status" value="1"/>
</dbReference>
<dbReference type="GO" id="GO:0015280">
    <property type="term" value="F:ligand-gated sodium channel activity"/>
    <property type="evidence" value="ECO:0007669"/>
    <property type="project" value="TreeGrafter"/>
</dbReference>